<evidence type="ECO:0000313" key="1">
    <source>
        <dbReference type="EMBL" id="CEF89531.1"/>
    </source>
</evidence>
<proteinExistence type="predicted"/>
<name>A0A0A1IV04_9CAUD</name>
<organism evidence="1 2">
    <name type="scientific">Pseudomonas phage vB_PaeM_PAO1_Ab17</name>
    <dbReference type="NCBI Taxonomy" id="1548904"/>
    <lineage>
        <taxon>Viruses</taxon>
        <taxon>Duplodnaviria</taxon>
        <taxon>Heunggongvirae</taxon>
        <taxon>Uroviricota</taxon>
        <taxon>Caudoviricetes</taxon>
        <taxon>Vandenendeviridae</taxon>
        <taxon>Nankokuvirus</taxon>
        <taxon>Nankokuvirus Ab03</taxon>
    </lineage>
</organism>
<reference evidence="2" key="1">
    <citation type="journal article" date="2015" name="PLoS ONE">
        <title>Investigation of a Large Collection of Pseudomonas aeruginosa Bacteriophages Collected from a Single Environmental Source in Abidjan, Cote d'Ivoire.</title>
        <authorList>
            <person name="Essoh C."/>
            <person name="Latino L."/>
            <person name="Midoux C."/>
            <person name="Blouin Y."/>
            <person name="Loukou G."/>
            <person name="Nguetta S.P."/>
            <person name="Lathro S."/>
            <person name="Cablanmian A."/>
            <person name="Kouassi A.K."/>
            <person name="Vergnaud G."/>
            <person name="Pourcel C."/>
        </authorList>
    </citation>
    <scope>NUCLEOTIDE SEQUENCE [LARGE SCALE GENOMIC DNA]</scope>
</reference>
<accession>A0A0A1IV04</accession>
<protein>
    <submittedName>
        <fullName evidence="1">Uncharacterized protein</fullName>
    </submittedName>
</protein>
<gene>
    <name evidence="1" type="primary">ORF41</name>
</gene>
<dbReference type="EMBL" id="LN610576">
    <property type="protein sequence ID" value="CEF89531.1"/>
    <property type="molecule type" value="Genomic_DNA"/>
</dbReference>
<sequence>MDLVIEAKKVEVEAAYKPYSDPEVVVELTEVKSTVDALLDQLDDDDILDYVISNLHPRDILGEMEIYDITSFMESKGFEVTS</sequence>
<dbReference type="Proteomes" id="UP000030225">
    <property type="component" value="Segment"/>
</dbReference>
<evidence type="ECO:0000313" key="2">
    <source>
        <dbReference type="Proteomes" id="UP000030225"/>
    </source>
</evidence>